<dbReference type="EMBL" id="CH408034">
    <property type="protein sequence ID" value="EAQ84698.1"/>
    <property type="molecule type" value="Genomic_DNA"/>
</dbReference>
<dbReference type="VEuPathDB" id="FungiDB:CHGG_08712"/>
<dbReference type="GeneID" id="4394804"/>
<proteinExistence type="predicted"/>
<dbReference type="Proteomes" id="UP000001056">
    <property type="component" value="Unassembled WGS sequence"/>
</dbReference>
<protein>
    <submittedName>
        <fullName evidence="2">Uncharacterized protein</fullName>
    </submittedName>
</protein>
<dbReference type="RefSeq" id="XP_001226639.1">
    <property type="nucleotide sequence ID" value="XM_001226638.1"/>
</dbReference>
<sequence>MKRNPGRALEPADATARFDASIMNRHRVEGPSLGAIEGEEYSPSASEDREEWASRVPLY</sequence>
<dbReference type="InParanoid" id="Q2GTJ2"/>
<dbReference type="HOGENOM" id="CLU_2960567_0_0_1"/>
<gene>
    <name evidence="2" type="ORF">CHGG_08712</name>
</gene>
<evidence type="ECO:0000313" key="2">
    <source>
        <dbReference type="EMBL" id="EAQ84698.1"/>
    </source>
</evidence>
<organism evidence="2 3">
    <name type="scientific">Chaetomium globosum (strain ATCC 6205 / CBS 148.51 / DSM 1962 / NBRC 6347 / NRRL 1970)</name>
    <name type="common">Soil fungus</name>
    <dbReference type="NCBI Taxonomy" id="306901"/>
    <lineage>
        <taxon>Eukaryota</taxon>
        <taxon>Fungi</taxon>
        <taxon>Dikarya</taxon>
        <taxon>Ascomycota</taxon>
        <taxon>Pezizomycotina</taxon>
        <taxon>Sordariomycetes</taxon>
        <taxon>Sordariomycetidae</taxon>
        <taxon>Sordariales</taxon>
        <taxon>Chaetomiaceae</taxon>
        <taxon>Chaetomium</taxon>
    </lineage>
</organism>
<keyword evidence="3" id="KW-1185">Reference proteome</keyword>
<evidence type="ECO:0000313" key="3">
    <source>
        <dbReference type="Proteomes" id="UP000001056"/>
    </source>
</evidence>
<dbReference type="AlphaFoldDB" id="Q2GTJ2"/>
<accession>Q2GTJ2</accession>
<name>Q2GTJ2_CHAGB</name>
<reference evidence="3" key="1">
    <citation type="journal article" date="2015" name="Genome Announc.">
        <title>Draft genome sequence of the cellulolytic fungus Chaetomium globosum.</title>
        <authorList>
            <person name="Cuomo C.A."/>
            <person name="Untereiner W.A."/>
            <person name="Ma L.-J."/>
            <person name="Grabherr M."/>
            <person name="Birren B.W."/>
        </authorList>
    </citation>
    <scope>NUCLEOTIDE SEQUENCE [LARGE SCALE GENOMIC DNA]</scope>
    <source>
        <strain evidence="3">ATCC 6205 / CBS 148.51 / DSM 1962 / NBRC 6347 / NRRL 1970</strain>
    </source>
</reference>
<evidence type="ECO:0000256" key="1">
    <source>
        <dbReference type="SAM" id="MobiDB-lite"/>
    </source>
</evidence>
<feature type="region of interest" description="Disordered" evidence="1">
    <location>
        <begin position="29"/>
        <end position="59"/>
    </location>
</feature>